<dbReference type="Gene3D" id="1.10.10.1210">
    <property type="entry name" value="MAGE homology domain, winged helix WH2 motif"/>
    <property type="match status" value="1"/>
</dbReference>
<evidence type="ECO:0000313" key="3">
    <source>
        <dbReference type="Proteomes" id="UP000515203"/>
    </source>
</evidence>
<dbReference type="InterPro" id="IPR041899">
    <property type="entry name" value="MAGE_WH2"/>
</dbReference>
<keyword evidence="3" id="KW-1185">Reference proteome</keyword>
<accession>A0A6P3FFU8</accession>
<gene>
    <name evidence="4" type="primary">LOC101587287</name>
</gene>
<dbReference type="GO" id="GO:0005634">
    <property type="term" value="C:nucleus"/>
    <property type="evidence" value="ECO:0007669"/>
    <property type="project" value="TreeGrafter"/>
</dbReference>
<organism evidence="3 4">
    <name type="scientific">Octodon degus</name>
    <name type="common">Degu</name>
    <name type="synonym">Sciurus degus</name>
    <dbReference type="NCBI Taxonomy" id="10160"/>
    <lineage>
        <taxon>Eukaryota</taxon>
        <taxon>Metazoa</taxon>
        <taxon>Chordata</taxon>
        <taxon>Craniata</taxon>
        <taxon>Vertebrata</taxon>
        <taxon>Euteleostomi</taxon>
        <taxon>Mammalia</taxon>
        <taxon>Eutheria</taxon>
        <taxon>Euarchontoglires</taxon>
        <taxon>Glires</taxon>
        <taxon>Rodentia</taxon>
        <taxon>Hystricomorpha</taxon>
        <taxon>Octodontidae</taxon>
        <taxon>Octodon</taxon>
    </lineage>
</organism>
<dbReference type="InterPro" id="IPR037445">
    <property type="entry name" value="MAGE"/>
</dbReference>
<dbReference type="Pfam" id="PF01454">
    <property type="entry name" value="MAGE"/>
    <property type="match status" value="1"/>
</dbReference>
<feature type="region of interest" description="Disordered" evidence="1">
    <location>
        <begin position="1"/>
        <end position="34"/>
    </location>
</feature>
<dbReference type="InterPro" id="IPR041898">
    <property type="entry name" value="MAGE_WH1"/>
</dbReference>
<dbReference type="SMART" id="SM01373">
    <property type="entry name" value="MAGE"/>
    <property type="match status" value="1"/>
</dbReference>
<evidence type="ECO:0000256" key="1">
    <source>
        <dbReference type="SAM" id="MobiDB-lite"/>
    </source>
</evidence>
<reference evidence="4" key="1">
    <citation type="submission" date="2025-08" db="UniProtKB">
        <authorList>
            <consortium name="RefSeq"/>
        </authorList>
    </citation>
    <scope>IDENTIFICATION</scope>
</reference>
<dbReference type="RefSeq" id="XP_004646078.1">
    <property type="nucleotide sequence ID" value="XM_004646021.1"/>
</dbReference>
<dbReference type="GeneID" id="101587287"/>
<dbReference type="InterPro" id="IPR002190">
    <property type="entry name" value="MHD_dom"/>
</dbReference>
<proteinExistence type="predicted"/>
<dbReference type="OrthoDB" id="205198at2759"/>
<dbReference type="InParanoid" id="A0A6P3FFU8"/>
<dbReference type="Gene3D" id="1.10.10.1200">
    <property type="entry name" value="MAGE homology domain, winged helix WH1 motif"/>
    <property type="match status" value="1"/>
</dbReference>
<dbReference type="AlphaFoldDB" id="A0A6P3FFU8"/>
<dbReference type="Proteomes" id="UP000515203">
    <property type="component" value="Unplaced"/>
</dbReference>
<dbReference type="FunFam" id="1.10.10.1210:FF:000001">
    <property type="entry name" value="melanoma-associated antigen D1"/>
    <property type="match status" value="1"/>
</dbReference>
<dbReference type="PANTHER" id="PTHR11736:SF153">
    <property type="entry name" value="MELANOMA-ASSOCIATED ANTIGEN 10"/>
    <property type="match status" value="1"/>
</dbReference>
<evidence type="ECO:0000313" key="4">
    <source>
        <dbReference type="RefSeq" id="XP_004646078.1"/>
    </source>
</evidence>
<name>A0A6P3FFU8_OCTDE</name>
<dbReference type="PANTHER" id="PTHR11736">
    <property type="entry name" value="MELANOMA-ASSOCIATED ANTIGEN MAGE ANTIGEN"/>
    <property type="match status" value="1"/>
</dbReference>
<feature type="domain" description="MAGE" evidence="2">
    <location>
        <begin position="38"/>
        <end position="236"/>
    </location>
</feature>
<dbReference type="GO" id="GO:0000122">
    <property type="term" value="P:negative regulation of transcription by RNA polymerase II"/>
    <property type="evidence" value="ECO:0007669"/>
    <property type="project" value="TreeGrafter"/>
</dbReference>
<sequence>MASSQSSQYSEGTESDHEECPCTSADPEGPQPLPDEVLYNKIDELMEFLLLKYSNKEPATKADMLHVVRGYEEHFPLILSKVFHCLYMVFGIDAEEVNAPGHTYALVPVLGLTHNREVGGEQEIPKTSLLILILSIIFIKENHASEEVVWDMLSRMQVFDGTEHDIYGEPRKFLTEDLVQEGYLVYQQVPDSDPARYEFLWGPRAYTETSKMRVLEHLAKVHGCDPQSYPRLYEEALEEEQVAPLA</sequence>
<dbReference type="PROSITE" id="PS50838">
    <property type="entry name" value="MAGE"/>
    <property type="match status" value="1"/>
</dbReference>
<feature type="compositionally biased region" description="Polar residues" evidence="1">
    <location>
        <begin position="1"/>
        <end position="12"/>
    </location>
</feature>
<evidence type="ECO:0000259" key="2">
    <source>
        <dbReference type="PROSITE" id="PS50838"/>
    </source>
</evidence>
<protein>
    <submittedName>
        <fullName evidence="4">Melanoma-associated antigen 10-like</fullName>
    </submittedName>
</protein>